<accession>A0A934W5W1</accession>
<dbReference type="AlphaFoldDB" id="A0A934W5W1"/>
<evidence type="ECO:0000313" key="2">
    <source>
        <dbReference type="EMBL" id="MBK4348975.1"/>
    </source>
</evidence>
<reference evidence="2" key="1">
    <citation type="submission" date="2021-01" db="EMBL/GenBank/DDBJ databases">
        <title>Lacisediminihabitans sp. nov. strain G11-30, isolated from Antarctic Soil.</title>
        <authorList>
            <person name="Li J."/>
        </authorList>
    </citation>
    <scope>NUCLEOTIDE SEQUENCE</scope>
    <source>
        <strain evidence="2">G11-30</strain>
    </source>
</reference>
<organism evidence="2 3">
    <name type="scientific">Lacisediminihabitans changchengi</name>
    <dbReference type="NCBI Taxonomy" id="2787634"/>
    <lineage>
        <taxon>Bacteria</taxon>
        <taxon>Bacillati</taxon>
        <taxon>Actinomycetota</taxon>
        <taxon>Actinomycetes</taxon>
        <taxon>Micrococcales</taxon>
        <taxon>Microbacteriaceae</taxon>
        <taxon>Lacisediminihabitans</taxon>
    </lineage>
</organism>
<dbReference type="Proteomes" id="UP000636458">
    <property type="component" value="Unassembled WGS sequence"/>
</dbReference>
<keyword evidence="1" id="KW-0732">Signal</keyword>
<evidence type="ECO:0000313" key="3">
    <source>
        <dbReference type="Proteomes" id="UP000636458"/>
    </source>
</evidence>
<dbReference type="RefSeq" id="WP_200557177.1">
    <property type="nucleotide sequence ID" value="NZ_JAEPES010000006.1"/>
</dbReference>
<feature type="signal peptide" evidence="1">
    <location>
        <begin position="1"/>
        <end position="25"/>
    </location>
</feature>
<name>A0A934W5W1_9MICO</name>
<dbReference type="EMBL" id="JAEPES010000006">
    <property type="protein sequence ID" value="MBK4348975.1"/>
    <property type="molecule type" value="Genomic_DNA"/>
</dbReference>
<keyword evidence="3" id="KW-1185">Reference proteome</keyword>
<comment type="caution">
    <text evidence="2">The sequence shown here is derived from an EMBL/GenBank/DDBJ whole genome shotgun (WGS) entry which is preliminary data.</text>
</comment>
<gene>
    <name evidence="2" type="ORF">IV501_15180</name>
</gene>
<sequence length="222" mass="22346">MSRRLTIKIASLVGSVALLGGAALVASGATGAYFSDTKAGNVSGTVGNVHVAPSGGSGATGTDLAFSNLLPGEKQTVSLNFQNSGSTAEDIYIVFDNATALSALNNLGTYGEAHLSANGVALFDSANLKDSAGSCGPFSPSGCWPLKSQYLLANNVNPGDVGSFSFSFNYASKLQGQAPQYSAAAPWNSFPVAGQTTTVSGQSGNGLPYKIVATQHGVTPGQ</sequence>
<feature type="chain" id="PRO_5038602968" evidence="1">
    <location>
        <begin position="26"/>
        <end position="222"/>
    </location>
</feature>
<proteinExistence type="predicted"/>
<protein>
    <submittedName>
        <fullName evidence="2">Uncharacterized protein</fullName>
    </submittedName>
</protein>
<evidence type="ECO:0000256" key="1">
    <source>
        <dbReference type="SAM" id="SignalP"/>
    </source>
</evidence>